<keyword evidence="2" id="KW-0819">tRNA processing</keyword>
<dbReference type="Pfam" id="PF25150">
    <property type="entry name" value="TPR_Trm732"/>
    <property type="match status" value="1"/>
</dbReference>
<keyword evidence="8" id="KW-1185">Reference proteome</keyword>
<organism evidence="7 8">
    <name type="scientific">Exocentrus adspersus</name>
    <dbReference type="NCBI Taxonomy" id="1586481"/>
    <lineage>
        <taxon>Eukaryota</taxon>
        <taxon>Metazoa</taxon>
        <taxon>Ecdysozoa</taxon>
        <taxon>Arthropoda</taxon>
        <taxon>Hexapoda</taxon>
        <taxon>Insecta</taxon>
        <taxon>Pterygota</taxon>
        <taxon>Neoptera</taxon>
        <taxon>Endopterygota</taxon>
        <taxon>Coleoptera</taxon>
        <taxon>Polyphaga</taxon>
        <taxon>Cucujiformia</taxon>
        <taxon>Chrysomeloidea</taxon>
        <taxon>Cerambycidae</taxon>
        <taxon>Lamiinae</taxon>
        <taxon>Acanthocinini</taxon>
        <taxon>Exocentrus</taxon>
    </lineage>
</organism>
<sequence>MVSPVENEETLSELRFDNGLYHSQATTENAELKELVMDLGQSMNEDDQKKSIQRLVDMYKSSVEREAEDVQAKNVILDFLAKYSLKKMMKKFLQAVIGPDVAIAIVKSTRDEIVERINKQGCCNIKQCYDLVNLAYLMQTTANFQYDVTIEYLFPLYFVLFEAFVKKTKLEVANSFSDDFITLMHAVLKQILFAMAKIVPYTETIASVYCTKLIVLCHTVIADEKLSFDLKTKCCLIILYSSTIFPDVYRNNFKLKSCPFLEFLDKYNDKGYIVIADQKLPVFKHIESVVAIYATMLGVVPQQRLVEVKVNDQPLVVLLFSGLLECARGQISANNVIVEISRAISTIGKHLKIIPADRSKQLFLESIFYAWGHIDHFIDSVRNYSRQFFADLAMWAAHEKNSGKLELAAILLQYVKDLGPTQTAKFLGIENIALHLGLDMLLRTFAELQDALLAVVAEPTVSDQACKTYILVMEKHFEEVETEEWVAHWVAPATRLLKNKNPNVSRMYLVPCQRIIIKAFQLQPAILWKIFPDDYVGNTQESCVLLKCLHYARLNGVKATVDAREKCCAYWRSLIEKEKMMKFAVHQDDEIRITALAAVVDTQKSTEIFLDFEFEFLLTYIRFNITSQIPNIRKQMITYYKKAFTRYSAGYYVITKHRENLLKQLAEKQGDRELDRVAKIYNELTDSYKSFILRMAKQLISNLTYDSNYFRRSISLDLLVSLQKLLGEDEWRRCWTEEDVINCHNILFDSYEGNKKLALMVLKHLPPSSMGLSTKEFTSKYIKRSLEMVLDFKPSKPLSAAYLLEACAYSPYYYDALKEEGFADKSVADPKLDLFVTLLGTLTRHATKFDGTLDITTGYHGILLCIRHILENRDINKNNDAYLSLLDHLVVLCLNLTFVLMPIVCNVAPEGYLPDAEDECSQRETSLRAQKILSFAWLTIREMTLLFAEIVKQTVQLENSFEMVPEELLIDIGKFFIEIFIESKHKGVFEKAFVGFAVICEAFWVSKNSNLNCLPKVWLKEALDICTGEEECDDLSWTRRSAGLPFLILAVLTTEPVANNRATFHETMRKLLAISQIKDKSYEKYKIHSMNVLRMIFRHSRLGEAVAFYVSSGIKLAFTCFKTRSWEVRNAATLLFATLITRIFGVQRTTDSLDVCMKNKLTFRVFFQRYPQLLDFLLGMLAEECTNDNSLVLHPLLMVLSRLYPSHMEENNAQMEQFLPHITKALSNPNFRTRDLAARASVPLIRPDKVRDHLLNCFELLSRPDVNDNQCQGVLLQLRYLLDVNAYFGLPVTQCLKDTVHILARVGEKYSHMTVSLYMEVILVILAKFQTYPDVGMLRHIMLLLSRQMTSSLLPVTSMGKYPQTRMMLVLFIAVNKFEENESTYPTVTNQIMSHLYGRDVEMKRFCLNLLIYMNQALNDSSPKHALYQLEELQVPEEVLTIVNAFDKQSIKKVLTHIHPYLKCFLTEEIKFQHYIKKEDQVLLFLLLNYYPCVIKYLNLSKQETLTMLLKFCDCDNEELISAVVSCIGTFLLQLDYSVLSYSRLVQVLMESASPAASAYRRLAVCQFLSRNYILYCNEEPILNGDELQVVLSVIMVLLEDDELVIRNAMSAFASVLKIRVLLNKNTTEKYSGYRWPVVPEKAREDLLNLIYMTLPKDKAICFLFSWMCRHFPGPASSKKSSEVFERSEVNVYAENVAFMDLCIGLLHKLLWRLEDDLSYEDKSIFIEEHVLLGTTILLDSISRHPSPMMLYKTKLSVICALKSIIKFLERCEIGDGFIDEFRVYLDQTTLNYLTIQVDHSDTHTVKRVFRRIYEPILNYNRNGRVTAH</sequence>
<evidence type="ECO:0000313" key="8">
    <source>
        <dbReference type="Proteomes" id="UP001159042"/>
    </source>
</evidence>
<dbReference type="EMBL" id="JANEYG010000035">
    <property type="protein sequence ID" value="KAJ8917148.1"/>
    <property type="molecule type" value="Genomic_DNA"/>
</dbReference>
<protein>
    <recommendedName>
        <fullName evidence="3">tRNA (32-2'-O)-methyltransferase regulator THADA</fullName>
    </recommendedName>
</protein>
<evidence type="ECO:0000256" key="2">
    <source>
        <dbReference type="ARBA" id="ARBA00022694"/>
    </source>
</evidence>
<evidence type="ECO:0000256" key="1">
    <source>
        <dbReference type="ARBA" id="ARBA00010409"/>
    </source>
</evidence>
<evidence type="ECO:0000259" key="6">
    <source>
        <dbReference type="Pfam" id="PF25151"/>
    </source>
</evidence>
<accession>A0AAV8VRW7</accession>
<feature type="domain" description="DUF2428" evidence="4">
    <location>
        <begin position="885"/>
        <end position="1127"/>
    </location>
</feature>
<dbReference type="InterPro" id="IPR056842">
    <property type="entry name" value="THADA-like_TPR_C"/>
</dbReference>
<feature type="domain" description="tRNA (32-2'-O)-methyltransferase regulator THADA-like C-terminal TPR repeats region" evidence="6">
    <location>
        <begin position="1129"/>
        <end position="1281"/>
    </location>
</feature>
<name>A0AAV8VRW7_9CUCU</name>
<dbReference type="Proteomes" id="UP001159042">
    <property type="component" value="Unassembled WGS sequence"/>
</dbReference>
<gene>
    <name evidence="7" type="ORF">NQ315_012640</name>
</gene>
<evidence type="ECO:0000313" key="7">
    <source>
        <dbReference type="EMBL" id="KAJ8917148.1"/>
    </source>
</evidence>
<dbReference type="Gene3D" id="1.25.10.10">
    <property type="entry name" value="Leucine-rich Repeat Variant"/>
    <property type="match status" value="1"/>
</dbReference>
<evidence type="ECO:0000259" key="4">
    <source>
        <dbReference type="Pfam" id="PF10350"/>
    </source>
</evidence>
<reference evidence="7 8" key="1">
    <citation type="journal article" date="2023" name="Insect Mol. Biol.">
        <title>Genome sequencing provides insights into the evolution of gene families encoding plant cell wall-degrading enzymes in longhorned beetles.</title>
        <authorList>
            <person name="Shin N.R."/>
            <person name="Okamura Y."/>
            <person name="Kirsch R."/>
            <person name="Pauchet Y."/>
        </authorList>
    </citation>
    <scope>NUCLEOTIDE SEQUENCE [LARGE SCALE GENOMIC DNA]</scope>
    <source>
        <strain evidence="7">EAD_L_NR</strain>
    </source>
</reference>
<dbReference type="GO" id="GO:0030488">
    <property type="term" value="P:tRNA methylation"/>
    <property type="evidence" value="ECO:0007669"/>
    <property type="project" value="TreeGrafter"/>
</dbReference>
<dbReference type="Pfam" id="PF25151">
    <property type="entry name" value="TPR_Trm732_C"/>
    <property type="match status" value="1"/>
</dbReference>
<dbReference type="PANTHER" id="PTHR14387">
    <property type="entry name" value="THADA/DEATH RECEPTOR INTERACTING PROTEIN"/>
    <property type="match status" value="1"/>
</dbReference>
<dbReference type="InterPro" id="IPR016024">
    <property type="entry name" value="ARM-type_fold"/>
</dbReference>
<dbReference type="InterPro" id="IPR056843">
    <property type="entry name" value="THADA-like_TPR"/>
</dbReference>
<dbReference type="InterPro" id="IPR051954">
    <property type="entry name" value="tRNA_methyltransferase_THADA"/>
</dbReference>
<dbReference type="GO" id="GO:0005829">
    <property type="term" value="C:cytosol"/>
    <property type="evidence" value="ECO:0007669"/>
    <property type="project" value="TreeGrafter"/>
</dbReference>
<feature type="domain" description="tRNA (32-2'-O)-methyltransferase regulator THADA-like TPR repeats region" evidence="5">
    <location>
        <begin position="485"/>
        <end position="735"/>
    </location>
</feature>
<proteinExistence type="inferred from homology"/>
<evidence type="ECO:0000256" key="3">
    <source>
        <dbReference type="ARBA" id="ARBA00035698"/>
    </source>
</evidence>
<comment type="caution">
    <text evidence="7">The sequence shown here is derived from an EMBL/GenBank/DDBJ whole genome shotgun (WGS) entry which is preliminary data.</text>
</comment>
<dbReference type="Pfam" id="PF10350">
    <property type="entry name" value="DUF2428"/>
    <property type="match status" value="1"/>
</dbReference>
<dbReference type="PANTHER" id="PTHR14387:SF7">
    <property type="entry name" value="THYROID ADENOMA-ASSOCIATED PROTEIN"/>
    <property type="match status" value="1"/>
</dbReference>
<evidence type="ECO:0000259" key="5">
    <source>
        <dbReference type="Pfam" id="PF25150"/>
    </source>
</evidence>
<dbReference type="SUPFAM" id="SSF48371">
    <property type="entry name" value="ARM repeat"/>
    <property type="match status" value="1"/>
</dbReference>
<dbReference type="InterPro" id="IPR019442">
    <property type="entry name" value="THADA/TRM732_DUF2428"/>
</dbReference>
<dbReference type="InterPro" id="IPR011989">
    <property type="entry name" value="ARM-like"/>
</dbReference>
<comment type="similarity">
    <text evidence="1">Belongs to the THADA family.</text>
</comment>